<protein>
    <submittedName>
        <fullName evidence="1">Uncharacterized protein</fullName>
    </submittedName>
</protein>
<sequence length="83" mass="9093">MVYTPWLRPAWLLSPRCSENSALATRTSAADRYVPIHLSAAHSGVTSETPASFDAHVSYPKCRTACAARGAEKTWRNGCLKWG</sequence>
<accession>A0A5B7FNN2</accession>
<evidence type="ECO:0000313" key="2">
    <source>
        <dbReference type="Proteomes" id="UP000324222"/>
    </source>
</evidence>
<proteinExistence type="predicted"/>
<dbReference type="AlphaFoldDB" id="A0A5B7FNN2"/>
<reference evidence="1 2" key="1">
    <citation type="submission" date="2019-05" db="EMBL/GenBank/DDBJ databases">
        <title>Another draft genome of Portunus trituberculatus and its Hox gene families provides insights of decapod evolution.</title>
        <authorList>
            <person name="Jeong J.-H."/>
            <person name="Song I."/>
            <person name="Kim S."/>
            <person name="Choi T."/>
            <person name="Kim D."/>
            <person name="Ryu S."/>
            <person name="Kim W."/>
        </authorList>
    </citation>
    <scope>NUCLEOTIDE SEQUENCE [LARGE SCALE GENOMIC DNA]</scope>
    <source>
        <tissue evidence="1">Muscle</tissue>
    </source>
</reference>
<organism evidence="1 2">
    <name type="scientific">Portunus trituberculatus</name>
    <name type="common">Swimming crab</name>
    <name type="synonym">Neptunus trituberculatus</name>
    <dbReference type="NCBI Taxonomy" id="210409"/>
    <lineage>
        <taxon>Eukaryota</taxon>
        <taxon>Metazoa</taxon>
        <taxon>Ecdysozoa</taxon>
        <taxon>Arthropoda</taxon>
        <taxon>Crustacea</taxon>
        <taxon>Multicrustacea</taxon>
        <taxon>Malacostraca</taxon>
        <taxon>Eumalacostraca</taxon>
        <taxon>Eucarida</taxon>
        <taxon>Decapoda</taxon>
        <taxon>Pleocyemata</taxon>
        <taxon>Brachyura</taxon>
        <taxon>Eubrachyura</taxon>
        <taxon>Portunoidea</taxon>
        <taxon>Portunidae</taxon>
        <taxon>Portuninae</taxon>
        <taxon>Portunus</taxon>
    </lineage>
</organism>
<dbReference type="Proteomes" id="UP000324222">
    <property type="component" value="Unassembled WGS sequence"/>
</dbReference>
<keyword evidence="2" id="KW-1185">Reference proteome</keyword>
<gene>
    <name evidence="1" type="ORF">E2C01_042851</name>
</gene>
<name>A0A5B7FNN2_PORTR</name>
<comment type="caution">
    <text evidence="1">The sequence shown here is derived from an EMBL/GenBank/DDBJ whole genome shotgun (WGS) entry which is preliminary data.</text>
</comment>
<dbReference type="EMBL" id="VSRR010008644">
    <property type="protein sequence ID" value="MPC49061.1"/>
    <property type="molecule type" value="Genomic_DNA"/>
</dbReference>
<evidence type="ECO:0000313" key="1">
    <source>
        <dbReference type="EMBL" id="MPC49061.1"/>
    </source>
</evidence>